<dbReference type="GO" id="GO:0050660">
    <property type="term" value="F:flavin adenine dinucleotide binding"/>
    <property type="evidence" value="ECO:0007669"/>
    <property type="project" value="InterPro"/>
</dbReference>
<proteinExistence type="inferred from homology"/>
<keyword evidence="7 9" id="KW-0129">CBS domain</keyword>
<dbReference type="PROSITE" id="PS51846">
    <property type="entry name" value="CNNM"/>
    <property type="match status" value="1"/>
</dbReference>
<dbReference type="SUPFAM" id="SSF56176">
    <property type="entry name" value="FAD-binding/transporter-associated domain-like"/>
    <property type="match status" value="1"/>
</dbReference>
<dbReference type="eggNOG" id="COG1253">
    <property type="taxonomic scope" value="Bacteria"/>
</dbReference>
<evidence type="ECO:0000256" key="7">
    <source>
        <dbReference type="ARBA" id="ARBA00023122"/>
    </source>
</evidence>
<dbReference type="Gene3D" id="3.30.465.10">
    <property type="match status" value="1"/>
</dbReference>
<dbReference type="InterPro" id="IPR019862">
    <property type="entry name" value="Motility-assoc_prot_GldE"/>
</dbReference>
<dbReference type="FunFam" id="3.10.580.10:FF:000002">
    <property type="entry name" value="Magnesium/cobalt efflux protein CorC"/>
    <property type="match status" value="1"/>
</dbReference>
<feature type="domain" description="CNNM transmembrane" evidence="13">
    <location>
        <begin position="12"/>
        <end position="201"/>
    </location>
</feature>
<dbReference type="SMART" id="SM01091">
    <property type="entry name" value="CorC_HlyC"/>
    <property type="match status" value="1"/>
</dbReference>
<keyword evidence="6 10" id="KW-1133">Transmembrane helix</keyword>
<evidence type="ECO:0000256" key="2">
    <source>
        <dbReference type="ARBA" id="ARBA00006337"/>
    </source>
</evidence>
<dbReference type="PANTHER" id="PTHR22777">
    <property type="entry name" value="HEMOLYSIN-RELATED"/>
    <property type="match status" value="1"/>
</dbReference>
<dbReference type="HOGENOM" id="CLU_015237_4_1_10"/>
<keyword evidence="4 10" id="KW-0812">Transmembrane</keyword>
<evidence type="ECO:0000259" key="12">
    <source>
        <dbReference type="PROSITE" id="PS51371"/>
    </source>
</evidence>
<evidence type="ECO:0000259" key="13">
    <source>
        <dbReference type="PROSITE" id="PS51846"/>
    </source>
</evidence>
<evidence type="ECO:0000256" key="4">
    <source>
        <dbReference type="ARBA" id="ARBA00022692"/>
    </source>
</evidence>
<dbReference type="SUPFAM" id="SSF54631">
    <property type="entry name" value="CBS-domain pair"/>
    <property type="match status" value="1"/>
</dbReference>
<evidence type="ECO:0000256" key="3">
    <source>
        <dbReference type="ARBA" id="ARBA00022475"/>
    </source>
</evidence>
<dbReference type="RefSeq" id="WP_005468600.1">
    <property type="nucleotide sequence ID" value="NZ_KB291043.1"/>
</dbReference>
<feature type="transmembrane region" description="Helical" evidence="11">
    <location>
        <begin position="12"/>
        <end position="33"/>
    </location>
</feature>
<dbReference type="InterPro" id="IPR002550">
    <property type="entry name" value="CNNM"/>
</dbReference>
<dbReference type="Gene3D" id="3.10.580.10">
    <property type="entry name" value="CBS-domain"/>
    <property type="match status" value="1"/>
</dbReference>
<dbReference type="InterPro" id="IPR036318">
    <property type="entry name" value="FAD-bd_PCMH-like_sf"/>
</dbReference>
<organism evidence="14 15">
    <name type="scientific">Porphyromonas catoniae F0037</name>
    <dbReference type="NCBI Taxonomy" id="1127696"/>
    <lineage>
        <taxon>Bacteria</taxon>
        <taxon>Pseudomonadati</taxon>
        <taxon>Bacteroidota</taxon>
        <taxon>Bacteroidia</taxon>
        <taxon>Bacteroidales</taxon>
        <taxon>Porphyromonadaceae</taxon>
        <taxon>Porphyromonas</taxon>
    </lineage>
</organism>
<feature type="domain" description="CBS" evidence="12">
    <location>
        <begin position="281"/>
        <end position="338"/>
    </location>
</feature>
<evidence type="ECO:0000256" key="6">
    <source>
        <dbReference type="ARBA" id="ARBA00022989"/>
    </source>
</evidence>
<dbReference type="EMBL" id="AMEQ01000013">
    <property type="protein sequence ID" value="EKY02574.1"/>
    <property type="molecule type" value="Genomic_DNA"/>
</dbReference>
<protein>
    <submittedName>
        <fullName evidence="14">Gliding motility-associated protein GldE</fullName>
    </submittedName>
</protein>
<dbReference type="InterPro" id="IPR005170">
    <property type="entry name" value="Transptr-assoc_dom"/>
</dbReference>
<evidence type="ECO:0000313" key="14">
    <source>
        <dbReference type="EMBL" id="EKY02574.1"/>
    </source>
</evidence>
<dbReference type="InterPro" id="IPR000644">
    <property type="entry name" value="CBS_dom"/>
</dbReference>
<evidence type="ECO:0000256" key="8">
    <source>
        <dbReference type="ARBA" id="ARBA00023136"/>
    </source>
</evidence>
<evidence type="ECO:0000256" key="9">
    <source>
        <dbReference type="PROSITE-ProRule" id="PRU00703"/>
    </source>
</evidence>
<dbReference type="Proteomes" id="UP000010408">
    <property type="component" value="Unassembled WGS sequence"/>
</dbReference>
<evidence type="ECO:0000256" key="11">
    <source>
        <dbReference type="SAM" id="Phobius"/>
    </source>
</evidence>
<evidence type="ECO:0000256" key="1">
    <source>
        <dbReference type="ARBA" id="ARBA00004651"/>
    </source>
</evidence>
<dbReference type="Pfam" id="PF00571">
    <property type="entry name" value="CBS"/>
    <property type="match status" value="1"/>
</dbReference>
<dbReference type="NCBIfam" id="TIGR03520">
    <property type="entry name" value="GldE"/>
    <property type="match status" value="1"/>
</dbReference>
<dbReference type="GO" id="GO:0005886">
    <property type="term" value="C:plasma membrane"/>
    <property type="evidence" value="ECO:0007669"/>
    <property type="project" value="UniProtKB-SubCell"/>
</dbReference>
<dbReference type="PATRIC" id="fig|1127696.3.peg.375"/>
<gene>
    <name evidence="14" type="ORF">HMPREF9134_00430</name>
</gene>
<dbReference type="InterPro" id="IPR046342">
    <property type="entry name" value="CBS_dom_sf"/>
</dbReference>
<dbReference type="AlphaFoldDB" id="L1NGE0"/>
<keyword evidence="5" id="KW-0677">Repeat</keyword>
<dbReference type="InterPro" id="IPR044751">
    <property type="entry name" value="Ion_transp-like_CBS"/>
</dbReference>
<dbReference type="PANTHER" id="PTHR22777:SF32">
    <property type="entry name" value="UPF0053 INNER MEMBRANE PROTEIN YFJD"/>
    <property type="match status" value="1"/>
</dbReference>
<dbReference type="Pfam" id="PF03471">
    <property type="entry name" value="CorC_HlyC"/>
    <property type="match status" value="1"/>
</dbReference>
<name>L1NGE0_9PORP</name>
<dbReference type="Pfam" id="PF01595">
    <property type="entry name" value="CNNM"/>
    <property type="match status" value="1"/>
</dbReference>
<comment type="similarity">
    <text evidence="2">Belongs to the UPF0053 family.</text>
</comment>
<dbReference type="CDD" id="cd04590">
    <property type="entry name" value="CBS_pair_CorC_HlyC_assoc"/>
    <property type="match status" value="1"/>
</dbReference>
<dbReference type="STRING" id="1127696.HMPREF9134_00430"/>
<dbReference type="InterPro" id="IPR016169">
    <property type="entry name" value="FAD-bd_PCMH_sub2"/>
</dbReference>
<reference evidence="14 15" key="1">
    <citation type="submission" date="2012-05" db="EMBL/GenBank/DDBJ databases">
        <authorList>
            <person name="Weinstock G."/>
            <person name="Sodergren E."/>
            <person name="Lobos E.A."/>
            <person name="Fulton L."/>
            <person name="Fulton R."/>
            <person name="Courtney L."/>
            <person name="Fronick C."/>
            <person name="O'Laughlin M."/>
            <person name="Godfrey J."/>
            <person name="Wilson R.M."/>
            <person name="Miner T."/>
            <person name="Farmer C."/>
            <person name="Delehaunty K."/>
            <person name="Cordes M."/>
            <person name="Minx P."/>
            <person name="Tomlinson C."/>
            <person name="Chen J."/>
            <person name="Wollam A."/>
            <person name="Pepin K.H."/>
            <person name="Bhonagiri V."/>
            <person name="Zhang X."/>
            <person name="Suruliraj S."/>
            <person name="Warren W."/>
            <person name="Mitreva M."/>
            <person name="Mardis E.R."/>
            <person name="Wilson R.K."/>
        </authorList>
    </citation>
    <scope>NUCLEOTIDE SEQUENCE [LARGE SCALE GENOMIC DNA]</scope>
    <source>
        <strain evidence="14 15">F0037</strain>
    </source>
</reference>
<evidence type="ECO:0000256" key="10">
    <source>
        <dbReference type="PROSITE-ProRule" id="PRU01193"/>
    </source>
</evidence>
<keyword evidence="8 10" id="KW-0472">Membrane</keyword>
<accession>L1NGE0</accession>
<dbReference type="PROSITE" id="PS51371">
    <property type="entry name" value="CBS"/>
    <property type="match status" value="1"/>
</dbReference>
<evidence type="ECO:0000256" key="5">
    <source>
        <dbReference type="ARBA" id="ARBA00022737"/>
    </source>
</evidence>
<comment type="caution">
    <text evidence="14">The sequence shown here is derived from an EMBL/GenBank/DDBJ whole genome shotgun (WGS) entry which is preliminary data.</text>
</comment>
<sequence>METFNHIINPDIALSAWIALAVSGLLLILSGFMSSSEVAFFSLSPSDIDAIKEEEDPADPALLDLLKDTERLLATILIGNNLVNVAIVILTGYAFSLIFDFSSAPALGFIVQTVILTLLLLLFGEIIPKVYAQARPLAFSRFSSGKMRIVSQLLYPFSSFLIRSTSLVTRRMQPRKYDLSVDELSQAVDLLEGHEPEEKELFEEIINFHHKTASEIMVPRVDMTDIDISWDFHRMLSFAVECGYSRIPVYEGSEDNIKGILYLKDLIPYKSKDADFDWRGLIREAYFIPENKPLDDLLEEFRSTKKHIAVVVDEYGGTSGIVTMEDLLEEIVGEITDEYDEDELPYKRLPDGSFLFEGGTPLTDVLRALDLEPGTFGKSEGQVDTLGGLVLELKQDLPRKGDVVRTEGWQFRVTSLEKFRITEVQIIPPPASDVASS</sequence>
<feature type="transmembrane region" description="Helical" evidence="11">
    <location>
        <begin position="72"/>
        <end position="95"/>
    </location>
</feature>
<feature type="transmembrane region" description="Helical" evidence="11">
    <location>
        <begin position="107"/>
        <end position="127"/>
    </location>
</feature>
<evidence type="ECO:0000313" key="15">
    <source>
        <dbReference type="Proteomes" id="UP000010408"/>
    </source>
</evidence>
<keyword evidence="3" id="KW-1003">Cell membrane</keyword>
<comment type="subcellular location">
    <subcellularLocation>
        <location evidence="1">Cell membrane</location>
        <topology evidence="1">Multi-pass membrane protein</topology>
    </subcellularLocation>
</comment>